<comment type="subcellular location">
    <subcellularLocation>
        <location evidence="2">Endoplasmic reticulum</location>
    </subcellularLocation>
    <subcellularLocation>
        <location evidence="3">Membrane</location>
    </subcellularLocation>
    <subcellularLocation>
        <location evidence="1">Mitochondrion</location>
    </subcellularLocation>
</comment>
<dbReference type="Gene3D" id="3.40.50.300">
    <property type="entry name" value="P-loop containing nucleotide triphosphate hydrolases"/>
    <property type="match status" value="1"/>
</dbReference>
<evidence type="ECO:0000256" key="1">
    <source>
        <dbReference type="ARBA" id="ARBA00004173"/>
    </source>
</evidence>
<feature type="compositionally biased region" description="Basic and acidic residues" evidence="8">
    <location>
        <begin position="1"/>
        <end position="10"/>
    </location>
</feature>
<organism evidence="10 11">
    <name type="scientific">Cudoniella acicularis</name>
    <dbReference type="NCBI Taxonomy" id="354080"/>
    <lineage>
        <taxon>Eukaryota</taxon>
        <taxon>Fungi</taxon>
        <taxon>Dikarya</taxon>
        <taxon>Ascomycota</taxon>
        <taxon>Pezizomycotina</taxon>
        <taxon>Leotiomycetes</taxon>
        <taxon>Helotiales</taxon>
        <taxon>Tricladiaceae</taxon>
        <taxon>Cudoniella</taxon>
    </lineage>
</organism>
<feature type="region of interest" description="Disordered" evidence="8">
    <location>
        <begin position="1"/>
        <end position="32"/>
    </location>
</feature>
<keyword evidence="5" id="KW-0256">Endoplasmic reticulum</keyword>
<evidence type="ECO:0000259" key="9">
    <source>
        <dbReference type="Pfam" id="PF24883"/>
    </source>
</evidence>
<keyword evidence="4" id="KW-0677">Repeat</keyword>
<keyword evidence="6" id="KW-0496">Mitochondrion</keyword>
<dbReference type="Pfam" id="PF11951">
    <property type="entry name" value="Fungal_trans_2"/>
    <property type="match status" value="1"/>
</dbReference>
<keyword evidence="11" id="KW-1185">Reference proteome</keyword>
<evidence type="ECO:0000256" key="2">
    <source>
        <dbReference type="ARBA" id="ARBA00004240"/>
    </source>
</evidence>
<keyword evidence="7" id="KW-0472">Membrane</keyword>
<proteinExistence type="predicted"/>
<evidence type="ECO:0000313" key="10">
    <source>
        <dbReference type="EMBL" id="KAF4635267.1"/>
    </source>
</evidence>
<dbReference type="GO" id="GO:0005739">
    <property type="term" value="C:mitochondrion"/>
    <property type="evidence" value="ECO:0007669"/>
    <property type="project" value="UniProtKB-SubCell"/>
</dbReference>
<dbReference type="InterPro" id="IPR029058">
    <property type="entry name" value="AB_hydrolase_fold"/>
</dbReference>
<evidence type="ECO:0000256" key="4">
    <source>
        <dbReference type="ARBA" id="ARBA00022737"/>
    </source>
</evidence>
<dbReference type="InterPro" id="IPR027417">
    <property type="entry name" value="P-loop_NTPase"/>
</dbReference>
<sequence length="2186" mass="247939">MRRRLKDLARVGRSAPSRTDSDPPESTSDLSPPLLDGIKVWHNCSDATIDICFVHGLTGNRDSTWTASKQSMPWPTLLLPPKLPSARLLTWGYDAYIVQASVASKNRLTDHATNLLIDLTNDRASCDASSRPLIFIAHSLGGLVCKEAILLSRNNPESHLCNVFEYTAGIIFMGTPHRGSWMADWMKIPASGLGVLKSTNKSLLQILETDNQLLESIRLRFWAMVREQRESGRQLGITCFFEELPLPIVGQVVSKMSATLEGYTSVSVHANHREMVKFRTENDNGFVRLAGDLMRWQGETRSMTNLNDVLSTLPIAVDAPFNAYNRQHEPACLPNTRVDLLQEIYDWADGKDGQDEERCIFWLNGLAGTGKSTISRTVARKYSEQKRLGASFFFSKGGRDVSHAGKFFTSLAVQLANTIPSLQKHICDAIVERRDIANLSLLDQWRQLVLGPLSSLEKSHQSYVLVVDALDECEGDNNVRIILELLAEARSLKTVRLRVFLTSRPEIPIRYSMHYIIQAEHQDFVLHSVPPTIVNHDISLFLEYNLGIIRQEWTLGADWPGEVVLRQLVLYACGLFIWAATACRFIREGKRFARKRLDIILKGSSSAITAPEKHLNEIYLAVLKHSISSEYSDEEKEEVCDMLKYTLGSIVVLLSPLSTSSLSRLLHLPREDVDWTFKDLYAILDIPEDPTRQLRLHHPSFRDFLFDKDRCSDPRFWVDKKQAHRTLADSCIRLLSASLKQNICNLPNPGILRRNVNDQTIADSLPKEVQYACHYWVDHLEHGDSRIRDRGDVHTFLQRFFLYWLEAMSLCGLASESIHMIHKLQSILEPSESIETSSFLSDAVRFIFSYGSIGDSSPLQLYSSALIFAPKASTTFQNCILGWISQQPTVGHSSSVTSVASSHDSKLLDILYDYYVKRWRNQYEHVEDTQNSENETESKWETRSEYQVPVDEASLEWEGSDGNDVEEIVRVDPALSVPPLFRSRSQYPDLAMIAPSPVASPLLEFSTPVFMEFTEKRNRRALVDHFCNVLSHLVVFKEDTRNPFRQLLLPLSYASSPVMNAIFALSCAHLECRGIENEEKSLDFHNRALQGLAQLIEQNERAHIEEVLGAIMLLVYYEVVSFAFSPKQSNTDGGQLVQRGCSNIVNGHLKGAMTIMKSGPLISTPTHVFLERAFRFYDVIAALSLGTSPNTTTQPTATPFPFPPASDFPTANSPLRAVDTLLGLSIDLWPIIHRLSHLLSFKVSLEAAIAAGQTSKATVLRTELENTSQAIEMALREWKPILTPPPENEDDKSDIFVEGTRIKSILNNAEAYRHSAFVYLYRTIRSLPRSHLSVQKHAHLSLLACSNVVQLAEQCQNGPMTALLWPLFVAACEATVDEDRALALYSFGGMERRQGMNNIMRAWEVVQEVWRKADLKEDEEVNWGSHWSQKIKGFVVFSAQWKESSLRGKVLEVDAVLIQWWTVTYDDQQSPQRAKIKYTRSSEALRLGNNIFIRLARYKGKRLREIFRLITTFSNRDSTRDIRGFDLTQIASRGVALSIPTNTDAITGIISTVVTQAQSATSDAAATASSLTSEASSVASSAVPVIEATDSSMSKDCTLGVKYFCIDGVGYKELPLSLTNIIPSFATAFEPSDFDTLDRLLTTVNRKSITPNNSAYPIIFMPYSYQPTRTMPTAIKLDHRKPITYSSAMKKDTNIISRAAYFQAATELYDSLWDQRQIIQALVRHHLRLSTRDTCIVNAKAQWIRGSFNVCIPIEVQTTRYHKKLIFRCPMPHKLAEVKYPGTVDEKLCSEVGTYAWIQDQCPDIRIPHLYGFGFSDHRHFVHEEQKPFYVRVWRIFQRRLRNLLRCHPLSPYTTHPTTQRLSAAYMILEHIGLDTGEMLSNTWKENRNDPIRRQNLFRGMARLILSLANIPQPRIGSFKFHADGTITLTNRPLPCSVIILENDGARRTIQKDETYTCTEPFVADMLTLHENRFLSDPNAIYDAGDCRGQMAAGVLLRMLSHHYVLQKHRNGPFYLQFTDFHESNLFVDEQWNITCVIDLEWICALPAEMLAVPYWLAGHSIDEIVGDNLDKFDKVRQEFMEIFKTEEINMASKQKSTLASIMYKGWESDGVWFWDCLTSTNAMISLVEQHISPRFSRLSTEAEEIFSQYWCQDSAKVVERKVTEHEGYKKELEVLFSTQNENHNS</sequence>
<evidence type="ECO:0000256" key="8">
    <source>
        <dbReference type="SAM" id="MobiDB-lite"/>
    </source>
</evidence>
<dbReference type="SUPFAM" id="SSF52540">
    <property type="entry name" value="P-loop containing nucleoside triphosphate hydrolases"/>
    <property type="match status" value="1"/>
</dbReference>
<comment type="caution">
    <text evidence="10">The sequence shown here is derived from an EMBL/GenBank/DDBJ whole genome shotgun (WGS) entry which is preliminary data.</text>
</comment>
<dbReference type="InterPro" id="IPR021858">
    <property type="entry name" value="Fun_TF"/>
</dbReference>
<dbReference type="InterPro" id="IPR052374">
    <property type="entry name" value="SERAC1"/>
</dbReference>
<protein>
    <recommendedName>
        <fullName evidence="9">Nephrocystin 3-like N-terminal domain-containing protein</fullName>
    </recommendedName>
</protein>
<dbReference type="Gene3D" id="3.40.50.1820">
    <property type="entry name" value="alpha/beta hydrolase"/>
    <property type="match status" value="1"/>
</dbReference>
<dbReference type="PANTHER" id="PTHR48182:SF2">
    <property type="entry name" value="PROTEIN SERAC1"/>
    <property type="match status" value="1"/>
</dbReference>
<evidence type="ECO:0000256" key="7">
    <source>
        <dbReference type="ARBA" id="ARBA00023136"/>
    </source>
</evidence>
<accession>A0A8H4RSK8</accession>
<dbReference type="SUPFAM" id="SSF53474">
    <property type="entry name" value="alpha/beta-Hydrolases"/>
    <property type="match status" value="1"/>
</dbReference>
<dbReference type="EMBL" id="JAAMPI010000131">
    <property type="protein sequence ID" value="KAF4635267.1"/>
    <property type="molecule type" value="Genomic_DNA"/>
</dbReference>
<name>A0A8H4RSK8_9HELO</name>
<dbReference type="GO" id="GO:0016020">
    <property type="term" value="C:membrane"/>
    <property type="evidence" value="ECO:0007669"/>
    <property type="project" value="UniProtKB-SubCell"/>
</dbReference>
<dbReference type="OrthoDB" id="25818at2759"/>
<evidence type="ECO:0000256" key="3">
    <source>
        <dbReference type="ARBA" id="ARBA00004370"/>
    </source>
</evidence>
<dbReference type="InterPro" id="IPR056884">
    <property type="entry name" value="NPHP3-like_N"/>
</dbReference>
<feature type="domain" description="Nephrocystin 3-like N-terminal" evidence="9">
    <location>
        <begin position="346"/>
        <end position="504"/>
    </location>
</feature>
<dbReference type="Pfam" id="PF24883">
    <property type="entry name" value="NPHP3_N"/>
    <property type="match status" value="1"/>
</dbReference>
<gene>
    <name evidence="10" type="ORF">G7Y89_g2836</name>
</gene>
<evidence type="ECO:0000313" key="11">
    <source>
        <dbReference type="Proteomes" id="UP000566819"/>
    </source>
</evidence>
<dbReference type="Proteomes" id="UP000566819">
    <property type="component" value="Unassembled WGS sequence"/>
</dbReference>
<evidence type="ECO:0000256" key="5">
    <source>
        <dbReference type="ARBA" id="ARBA00022824"/>
    </source>
</evidence>
<dbReference type="PANTHER" id="PTHR48182">
    <property type="entry name" value="PROTEIN SERAC1"/>
    <property type="match status" value="1"/>
</dbReference>
<reference evidence="10 11" key="1">
    <citation type="submission" date="2020-03" db="EMBL/GenBank/DDBJ databases">
        <title>Draft Genome Sequence of Cudoniella acicularis.</title>
        <authorList>
            <person name="Buettner E."/>
            <person name="Kellner H."/>
        </authorList>
    </citation>
    <scope>NUCLEOTIDE SEQUENCE [LARGE SCALE GENOMIC DNA]</scope>
    <source>
        <strain evidence="10 11">DSM 108380</strain>
    </source>
</reference>
<dbReference type="GO" id="GO:0005783">
    <property type="term" value="C:endoplasmic reticulum"/>
    <property type="evidence" value="ECO:0007669"/>
    <property type="project" value="UniProtKB-SubCell"/>
</dbReference>
<evidence type="ECO:0000256" key="6">
    <source>
        <dbReference type="ARBA" id="ARBA00023128"/>
    </source>
</evidence>